<dbReference type="InterPro" id="IPR010992">
    <property type="entry name" value="IHF-like_DNA-bd_dom_sf"/>
</dbReference>
<dbReference type="PRINTS" id="PR01727">
    <property type="entry name" value="DNABINDINGHU"/>
</dbReference>
<evidence type="ECO:0000256" key="3">
    <source>
        <dbReference type="ARBA" id="ARBA00023125"/>
    </source>
</evidence>
<name>A0A1V2GXS9_9PROT</name>
<dbReference type="InterPro" id="IPR000119">
    <property type="entry name" value="Hist_DNA-bd"/>
</dbReference>
<dbReference type="SMART" id="SM00411">
    <property type="entry name" value="BHL"/>
    <property type="match status" value="1"/>
</dbReference>
<keyword evidence="2" id="KW-0226">DNA condensation</keyword>
<dbReference type="RefSeq" id="WP_076959866.1">
    <property type="nucleotide sequence ID" value="NZ_MLCO01000293.1"/>
</dbReference>
<protein>
    <submittedName>
        <fullName evidence="5">DNA-binding protein</fullName>
    </submittedName>
</protein>
<sequence length="98" mass="10192">MTEETRPLSRQDLVDAAAAATSLPKTQADALLKAVLATLGDALGEGREVRLAGFGSFAVSQRAARQGRNPATGAVVEIAASKSVKFKPAKDLKEKLGE</sequence>
<gene>
    <name evidence="5" type="ORF">BKE38_24280</name>
</gene>
<keyword evidence="6" id="KW-1185">Reference proteome</keyword>
<dbReference type="EMBL" id="MLCO01000293">
    <property type="protein sequence ID" value="ONG47252.1"/>
    <property type="molecule type" value="Genomic_DNA"/>
</dbReference>
<dbReference type="GO" id="GO:0030261">
    <property type="term" value="P:chromosome condensation"/>
    <property type="evidence" value="ECO:0007669"/>
    <property type="project" value="UniProtKB-KW"/>
</dbReference>
<reference evidence="5 6" key="1">
    <citation type="submission" date="2016-10" db="EMBL/GenBank/DDBJ databases">
        <title>Draft Genome sequence of Roseomonas sp. strain M3.</title>
        <authorList>
            <person name="Subhash Y."/>
            <person name="Lee S."/>
        </authorList>
    </citation>
    <scope>NUCLEOTIDE SEQUENCE [LARGE SCALE GENOMIC DNA]</scope>
    <source>
        <strain evidence="5 6">M3</strain>
    </source>
</reference>
<evidence type="ECO:0000256" key="1">
    <source>
        <dbReference type="ARBA" id="ARBA00010529"/>
    </source>
</evidence>
<comment type="caution">
    <text evidence="5">The sequence shown here is derived from an EMBL/GenBank/DDBJ whole genome shotgun (WGS) entry which is preliminary data.</text>
</comment>
<dbReference type="PANTHER" id="PTHR33175:SF3">
    <property type="entry name" value="DNA-BINDING PROTEIN HU-BETA"/>
    <property type="match status" value="1"/>
</dbReference>
<organism evidence="5 6">
    <name type="scientific">Teichococcus deserti</name>
    <dbReference type="NCBI Taxonomy" id="1817963"/>
    <lineage>
        <taxon>Bacteria</taxon>
        <taxon>Pseudomonadati</taxon>
        <taxon>Pseudomonadota</taxon>
        <taxon>Alphaproteobacteria</taxon>
        <taxon>Acetobacterales</taxon>
        <taxon>Roseomonadaceae</taxon>
        <taxon>Roseomonas</taxon>
    </lineage>
</organism>
<proteinExistence type="inferred from homology"/>
<dbReference type="GO" id="GO:0003677">
    <property type="term" value="F:DNA binding"/>
    <property type="evidence" value="ECO:0007669"/>
    <property type="project" value="UniProtKB-KW"/>
</dbReference>
<dbReference type="SUPFAM" id="SSF47729">
    <property type="entry name" value="IHF-like DNA-binding proteins"/>
    <property type="match status" value="1"/>
</dbReference>
<dbReference type="Gene3D" id="4.10.520.10">
    <property type="entry name" value="IHF-like DNA-binding proteins"/>
    <property type="match status" value="1"/>
</dbReference>
<dbReference type="Proteomes" id="UP000188879">
    <property type="component" value="Unassembled WGS sequence"/>
</dbReference>
<dbReference type="GO" id="GO:0030527">
    <property type="term" value="F:structural constituent of chromatin"/>
    <property type="evidence" value="ECO:0007669"/>
    <property type="project" value="InterPro"/>
</dbReference>
<dbReference type="GO" id="GO:0005829">
    <property type="term" value="C:cytosol"/>
    <property type="evidence" value="ECO:0007669"/>
    <property type="project" value="TreeGrafter"/>
</dbReference>
<comment type="similarity">
    <text evidence="1 4">Belongs to the bacterial histone-like protein family.</text>
</comment>
<evidence type="ECO:0000313" key="6">
    <source>
        <dbReference type="Proteomes" id="UP000188879"/>
    </source>
</evidence>
<evidence type="ECO:0000313" key="5">
    <source>
        <dbReference type="EMBL" id="ONG47252.1"/>
    </source>
</evidence>
<dbReference type="PROSITE" id="PS00045">
    <property type="entry name" value="HISTONE_LIKE"/>
    <property type="match status" value="1"/>
</dbReference>
<dbReference type="InterPro" id="IPR020816">
    <property type="entry name" value="Histone-like_DNA-bd_CS"/>
</dbReference>
<dbReference type="AlphaFoldDB" id="A0A1V2GXS9"/>
<accession>A0A1V2GXS9</accession>
<keyword evidence="3 5" id="KW-0238">DNA-binding</keyword>
<dbReference type="Pfam" id="PF00216">
    <property type="entry name" value="Bac_DNA_binding"/>
    <property type="match status" value="1"/>
</dbReference>
<dbReference type="PANTHER" id="PTHR33175">
    <property type="entry name" value="DNA-BINDING PROTEIN HU"/>
    <property type="match status" value="1"/>
</dbReference>
<dbReference type="OrthoDB" id="9799835at2"/>
<dbReference type="CDD" id="cd13831">
    <property type="entry name" value="HU"/>
    <property type="match status" value="1"/>
</dbReference>
<evidence type="ECO:0000256" key="2">
    <source>
        <dbReference type="ARBA" id="ARBA00023067"/>
    </source>
</evidence>
<evidence type="ECO:0000256" key="4">
    <source>
        <dbReference type="RuleBase" id="RU003939"/>
    </source>
</evidence>